<name>A0ABS2GUW1_9BURK</name>
<feature type="region of interest" description="Disordered" evidence="1">
    <location>
        <begin position="186"/>
        <end position="212"/>
    </location>
</feature>
<sequence>MNPFYDAIRKINSPEFQEALKTARLAQRAIGQIDPRALSTAYNLYRNQKHNLSLIQEIHKAGGFNNLSQVFAELNQYRQIREQISKNFDIDDFDKLSLAINDATHSPTFATIIEKPETVEVEDIIQDSHFEKFFSLAKHYGIEPKDMVNWLIEILAIMVPLIFSLLNNSSNTNVTINNQITICPSSNSQPQLEPDATFEEAQSNPALKSEDV</sequence>
<evidence type="ECO:0000256" key="1">
    <source>
        <dbReference type="SAM" id="MobiDB-lite"/>
    </source>
</evidence>
<accession>A0ABS2GUW1</accession>
<dbReference type="RefSeq" id="WP_205050188.1">
    <property type="nucleotide sequence ID" value="NZ_JACJKX010000007.1"/>
</dbReference>
<evidence type="ECO:0000313" key="3">
    <source>
        <dbReference type="Proteomes" id="UP000777002"/>
    </source>
</evidence>
<protein>
    <submittedName>
        <fullName evidence="2">Uncharacterized protein</fullName>
    </submittedName>
</protein>
<gene>
    <name evidence="2" type="ORF">H5985_04870</name>
</gene>
<dbReference type="EMBL" id="JACJKX010000007">
    <property type="protein sequence ID" value="MBM6928601.1"/>
    <property type="molecule type" value="Genomic_DNA"/>
</dbReference>
<evidence type="ECO:0000313" key="2">
    <source>
        <dbReference type="EMBL" id="MBM6928601.1"/>
    </source>
</evidence>
<proteinExistence type="predicted"/>
<comment type="caution">
    <text evidence="2">The sequence shown here is derived from an EMBL/GenBank/DDBJ whole genome shotgun (WGS) entry which is preliminary data.</text>
</comment>
<organism evidence="2 3">
    <name type="scientific">Parasutterella secunda</name>
    <dbReference type="NCBI Taxonomy" id="626947"/>
    <lineage>
        <taxon>Bacteria</taxon>
        <taxon>Pseudomonadati</taxon>
        <taxon>Pseudomonadota</taxon>
        <taxon>Betaproteobacteria</taxon>
        <taxon>Burkholderiales</taxon>
        <taxon>Sutterellaceae</taxon>
        <taxon>Parasutterella</taxon>
    </lineage>
</organism>
<keyword evidence="3" id="KW-1185">Reference proteome</keyword>
<dbReference type="Proteomes" id="UP000777002">
    <property type="component" value="Unassembled WGS sequence"/>
</dbReference>
<reference evidence="2 3" key="1">
    <citation type="journal article" date="2021" name="Sci. Rep.">
        <title>The distribution of antibiotic resistance genes in chicken gut microbiota commensals.</title>
        <authorList>
            <person name="Juricova H."/>
            <person name="Matiasovicova J."/>
            <person name="Kubasova T."/>
            <person name="Cejkova D."/>
            <person name="Rychlik I."/>
        </authorList>
    </citation>
    <scope>NUCLEOTIDE SEQUENCE [LARGE SCALE GENOMIC DNA]</scope>
    <source>
        <strain evidence="2 3">An562</strain>
    </source>
</reference>